<dbReference type="GO" id="GO:0020037">
    <property type="term" value="F:heme binding"/>
    <property type="evidence" value="ECO:0007669"/>
    <property type="project" value="TreeGrafter"/>
</dbReference>
<sequence length="206" mass="23103">MPRIRRASASRPSSIPRPSSVLKSDPGARPRLRVWDWPVRLMHWTLVTSVAGAWITRHHLDDVHHYWGYAALTLVSVRLIWGFAGGRYARFAQFVRPIRPTLAYLRSMLRGQAPRYIGHNPLGGWMVVALITCVGALGFTGWLYTTDMFWGYGWLANLHAGLGWTLLGLIALHVSGVVFTSLKHRENLVKAMLNGHKPSAGPFDVD</sequence>
<evidence type="ECO:0000259" key="8">
    <source>
        <dbReference type="Pfam" id="PF01292"/>
    </source>
</evidence>
<evidence type="ECO:0000256" key="3">
    <source>
        <dbReference type="ARBA" id="ARBA00022692"/>
    </source>
</evidence>
<dbReference type="EMBL" id="RSED01000018">
    <property type="protein sequence ID" value="RRS02821.1"/>
    <property type="molecule type" value="Genomic_DNA"/>
</dbReference>
<protein>
    <submittedName>
        <fullName evidence="9">Cytochrome B</fullName>
    </submittedName>
</protein>
<keyword evidence="4 7" id="KW-1133">Transmembrane helix</keyword>
<dbReference type="GO" id="GO:0009055">
    <property type="term" value="F:electron transfer activity"/>
    <property type="evidence" value="ECO:0007669"/>
    <property type="project" value="InterPro"/>
</dbReference>
<proteinExistence type="predicted"/>
<dbReference type="InterPro" id="IPR016174">
    <property type="entry name" value="Di-haem_cyt_TM"/>
</dbReference>
<dbReference type="GO" id="GO:0005886">
    <property type="term" value="C:plasma membrane"/>
    <property type="evidence" value="ECO:0007669"/>
    <property type="project" value="UniProtKB-SubCell"/>
</dbReference>
<feature type="compositionally biased region" description="Low complexity" evidence="6">
    <location>
        <begin position="9"/>
        <end position="20"/>
    </location>
</feature>
<evidence type="ECO:0000313" key="9">
    <source>
        <dbReference type="EMBL" id="RRS02821.1"/>
    </source>
</evidence>
<accession>A0A426V7M1</accession>
<feature type="transmembrane region" description="Helical" evidence="7">
    <location>
        <begin position="164"/>
        <end position="182"/>
    </location>
</feature>
<dbReference type="PANTHER" id="PTHR30485">
    <property type="entry name" value="NI/FE-HYDROGENASE 1 B-TYPE CYTOCHROME SUBUNIT"/>
    <property type="match status" value="1"/>
</dbReference>
<evidence type="ECO:0000256" key="4">
    <source>
        <dbReference type="ARBA" id="ARBA00022989"/>
    </source>
</evidence>
<dbReference type="SUPFAM" id="SSF81342">
    <property type="entry name" value="Transmembrane di-heme cytochromes"/>
    <property type="match status" value="1"/>
</dbReference>
<dbReference type="GO" id="GO:0022904">
    <property type="term" value="P:respiratory electron transport chain"/>
    <property type="evidence" value="ECO:0007669"/>
    <property type="project" value="InterPro"/>
</dbReference>
<feature type="transmembrane region" description="Helical" evidence="7">
    <location>
        <begin position="41"/>
        <end position="60"/>
    </location>
</feature>
<comment type="caution">
    <text evidence="9">The sequence shown here is derived from an EMBL/GenBank/DDBJ whole genome shotgun (WGS) entry which is preliminary data.</text>
</comment>
<dbReference type="Gene3D" id="1.20.950.20">
    <property type="entry name" value="Transmembrane di-heme cytochromes, Chain C"/>
    <property type="match status" value="1"/>
</dbReference>
<organism evidence="9 10">
    <name type="scientific">Aquabacterium soli</name>
    <dbReference type="NCBI Taxonomy" id="2493092"/>
    <lineage>
        <taxon>Bacteria</taxon>
        <taxon>Pseudomonadati</taxon>
        <taxon>Pseudomonadota</taxon>
        <taxon>Betaproteobacteria</taxon>
        <taxon>Burkholderiales</taxon>
        <taxon>Aquabacterium</taxon>
    </lineage>
</organism>
<reference evidence="9 10" key="1">
    <citation type="submission" date="2018-12" db="EMBL/GenBank/DDBJ databases">
        <title>The whole draft genome of Aquabacterium sp. SJQ9.</title>
        <authorList>
            <person name="Sun L."/>
            <person name="Gao X."/>
            <person name="Chen W."/>
            <person name="Huang K."/>
        </authorList>
    </citation>
    <scope>NUCLEOTIDE SEQUENCE [LARGE SCALE GENOMIC DNA]</scope>
    <source>
        <strain evidence="9 10">SJQ9</strain>
    </source>
</reference>
<evidence type="ECO:0000256" key="6">
    <source>
        <dbReference type="SAM" id="MobiDB-lite"/>
    </source>
</evidence>
<evidence type="ECO:0000256" key="1">
    <source>
        <dbReference type="ARBA" id="ARBA00004651"/>
    </source>
</evidence>
<feature type="transmembrane region" description="Helical" evidence="7">
    <location>
        <begin position="66"/>
        <end position="89"/>
    </location>
</feature>
<dbReference type="PANTHER" id="PTHR30485:SF2">
    <property type="entry name" value="BLL0597 PROTEIN"/>
    <property type="match status" value="1"/>
</dbReference>
<feature type="domain" description="Cytochrome b561 bacterial/Ni-hydrogenase" evidence="8">
    <location>
        <begin position="34"/>
        <end position="195"/>
    </location>
</feature>
<dbReference type="OrthoDB" id="196472at2"/>
<keyword evidence="10" id="KW-1185">Reference proteome</keyword>
<dbReference type="InterPro" id="IPR011577">
    <property type="entry name" value="Cyt_b561_bac/Ni-Hgenase"/>
</dbReference>
<keyword evidence="3 7" id="KW-0812">Transmembrane</keyword>
<comment type="subcellular location">
    <subcellularLocation>
        <location evidence="1">Cell membrane</location>
        <topology evidence="1">Multi-pass membrane protein</topology>
    </subcellularLocation>
</comment>
<dbReference type="Pfam" id="PF01292">
    <property type="entry name" value="Ni_hydr_CYTB"/>
    <property type="match status" value="1"/>
</dbReference>
<feature type="transmembrane region" description="Helical" evidence="7">
    <location>
        <begin position="122"/>
        <end position="144"/>
    </location>
</feature>
<evidence type="ECO:0000256" key="2">
    <source>
        <dbReference type="ARBA" id="ARBA00022475"/>
    </source>
</evidence>
<keyword evidence="5 7" id="KW-0472">Membrane</keyword>
<evidence type="ECO:0000256" key="7">
    <source>
        <dbReference type="SAM" id="Phobius"/>
    </source>
</evidence>
<evidence type="ECO:0000313" key="10">
    <source>
        <dbReference type="Proteomes" id="UP000269265"/>
    </source>
</evidence>
<feature type="region of interest" description="Disordered" evidence="6">
    <location>
        <begin position="1"/>
        <end position="26"/>
    </location>
</feature>
<name>A0A426V7M1_9BURK</name>
<gene>
    <name evidence="9" type="ORF">EIP75_18810</name>
</gene>
<dbReference type="AlphaFoldDB" id="A0A426V7M1"/>
<keyword evidence="2" id="KW-1003">Cell membrane</keyword>
<dbReference type="Proteomes" id="UP000269265">
    <property type="component" value="Unassembled WGS sequence"/>
</dbReference>
<evidence type="ECO:0000256" key="5">
    <source>
        <dbReference type="ARBA" id="ARBA00023136"/>
    </source>
</evidence>
<dbReference type="InterPro" id="IPR051542">
    <property type="entry name" value="Hydrogenase_cytochrome"/>
</dbReference>